<dbReference type="AlphaFoldDB" id="A0AA37T419"/>
<dbReference type="PANTHER" id="PTHR42637">
    <property type="entry name" value="TRNA-(MS[2]IO[6]A)-HYDROXYLASE"/>
    <property type="match status" value="1"/>
</dbReference>
<dbReference type="InterPro" id="IPR012347">
    <property type="entry name" value="Ferritin-like"/>
</dbReference>
<evidence type="ECO:0000313" key="1">
    <source>
        <dbReference type="EMBL" id="GLS26355.1"/>
    </source>
</evidence>
<name>A0AA37T419_9GAMM</name>
<dbReference type="SUPFAM" id="SSF47240">
    <property type="entry name" value="Ferritin-like"/>
    <property type="match status" value="1"/>
</dbReference>
<sequence>MSFLRFNTPKEWTETVLENFDDFLLDHAAAEKKASGMAVSMLSHYPDRKELVEAMIALSIEEMTHFREVVKLMHGRGLQLGNDSKDPYINELRKAYRKGSDVYMLDRLLIAGIIEARGCERFGLIGEALPEGTLKNFYVAIAESESRHHELFIDLARQYFFDQDVDQRLDELLDIEADIVRELPLRAALH</sequence>
<protein>
    <submittedName>
        <fullName evidence="1">Hydroxylase</fullName>
    </submittedName>
</protein>
<dbReference type="PIRSF" id="PIRSF020736">
    <property type="entry name" value="MiaE"/>
    <property type="match status" value="1"/>
</dbReference>
<dbReference type="InterPro" id="IPR010386">
    <property type="entry name" value="tRNA-Hydrxlase_MiaE"/>
</dbReference>
<dbReference type="Gene3D" id="1.20.1260.10">
    <property type="match status" value="1"/>
</dbReference>
<dbReference type="EMBL" id="BSPD01000045">
    <property type="protein sequence ID" value="GLS26355.1"/>
    <property type="molecule type" value="Genomic_DNA"/>
</dbReference>
<dbReference type="GO" id="GO:0006400">
    <property type="term" value="P:tRNA modification"/>
    <property type="evidence" value="ECO:0007669"/>
    <property type="project" value="InterPro"/>
</dbReference>
<dbReference type="InterPro" id="IPR009078">
    <property type="entry name" value="Ferritin-like_SF"/>
</dbReference>
<dbReference type="CDD" id="cd07910">
    <property type="entry name" value="MiaE"/>
    <property type="match status" value="1"/>
</dbReference>
<dbReference type="RefSeq" id="WP_232594766.1">
    <property type="nucleotide sequence ID" value="NZ_BSPD01000045.1"/>
</dbReference>
<dbReference type="PANTHER" id="PTHR42637:SF1">
    <property type="entry name" value="TRNA 2-(METHYLSULFANYL)-N(6)-ISOPENTENYLADENOSINE(37) HYDROXYLASE"/>
    <property type="match status" value="1"/>
</dbReference>
<comment type="caution">
    <text evidence="1">The sequence shown here is derived from an EMBL/GenBank/DDBJ whole genome shotgun (WGS) entry which is preliminary data.</text>
</comment>
<reference evidence="1 2" key="1">
    <citation type="journal article" date="2014" name="Int. J. Syst. Evol. Microbiol.">
        <title>Complete genome sequence of Corynebacterium casei LMG S-19264T (=DSM 44701T), isolated from a smear-ripened cheese.</title>
        <authorList>
            <consortium name="US DOE Joint Genome Institute (JGI-PGF)"/>
            <person name="Walter F."/>
            <person name="Albersmeier A."/>
            <person name="Kalinowski J."/>
            <person name="Ruckert C."/>
        </authorList>
    </citation>
    <scope>NUCLEOTIDE SEQUENCE [LARGE SCALE GENOMIC DNA]</scope>
    <source>
        <strain evidence="1 2">NBRC 110095</strain>
    </source>
</reference>
<gene>
    <name evidence="1" type="primary">miaE_1</name>
    <name evidence="1" type="ORF">GCM10007877_20700</name>
</gene>
<evidence type="ECO:0000313" key="2">
    <source>
        <dbReference type="Proteomes" id="UP001156870"/>
    </source>
</evidence>
<proteinExistence type="predicted"/>
<keyword evidence="2" id="KW-1185">Reference proteome</keyword>
<dbReference type="Pfam" id="PF06175">
    <property type="entry name" value="MiaE"/>
    <property type="match status" value="1"/>
</dbReference>
<organism evidence="1 2">
    <name type="scientific">Marinibactrum halimedae</name>
    <dbReference type="NCBI Taxonomy" id="1444977"/>
    <lineage>
        <taxon>Bacteria</taxon>
        <taxon>Pseudomonadati</taxon>
        <taxon>Pseudomonadota</taxon>
        <taxon>Gammaproteobacteria</taxon>
        <taxon>Cellvibrionales</taxon>
        <taxon>Cellvibrionaceae</taxon>
        <taxon>Marinibactrum</taxon>
    </lineage>
</organism>
<accession>A0AA37T419</accession>
<dbReference type="Proteomes" id="UP001156870">
    <property type="component" value="Unassembled WGS sequence"/>
</dbReference>
<dbReference type="GO" id="GO:0045301">
    <property type="term" value="F:tRNA 2-(methylsulfanyl)-N(6)-isopentenyladenosine(37) hydroxylase activity"/>
    <property type="evidence" value="ECO:0007669"/>
    <property type="project" value="InterPro"/>
</dbReference>